<dbReference type="AlphaFoldDB" id="A0A419TC46"/>
<evidence type="ECO:0000313" key="2">
    <source>
        <dbReference type="EMBL" id="RKD35007.1"/>
    </source>
</evidence>
<reference evidence="2 3" key="1">
    <citation type="submission" date="2016-08" db="EMBL/GenBank/DDBJ databases">
        <title>A new outlook on sporulation: Clostridium algidixylanolyticum.</title>
        <authorList>
            <person name="Poppleton D.I."/>
            <person name="Gribaldo S."/>
        </authorList>
    </citation>
    <scope>NUCLEOTIDE SEQUENCE [LARGE SCALE GENOMIC DNA]</scope>
    <source>
        <strain evidence="2 3">SPL73</strain>
    </source>
</reference>
<evidence type="ECO:0000259" key="1">
    <source>
        <dbReference type="Pfam" id="PF01636"/>
    </source>
</evidence>
<dbReference type="OrthoDB" id="334783at2"/>
<dbReference type="Gene3D" id="3.30.200.20">
    <property type="entry name" value="Phosphorylase Kinase, domain 1"/>
    <property type="match status" value="1"/>
</dbReference>
<dbReference type="SUPFAM" id="SSF56112">
    <property type="entry name" value="Protein kinase-like (PK-like)"/>
    <property type="match status" value="1"/>
</dbReference>
<organism evidence="2 3">
    <name type="scientific">Lacrimispora algidixylanolytica</name>
    <dbReference type="NCBI Taxonomy" id="94868"/>
    <lineage>
        <taxon>Bacteria</taxon>
        <taxon>Bacillati</taxon>
        <taxon>Bacillota</taxon>
        <taxon>Clostridia</taxon>
        <taxon>Lachnospirales</taxon>
        <taxon>Lachnospiraceae</taxon>
        <taxon>Lacrimispora</taxon>
    </lineage>
</organism>
<dbReference type="InterPro" id="IPR051678">
    <property type="entry name" value="AGP_Transferase"/>
</dbReference>
<keyword evidence="3" id="KW-1185">Reference proteome</keyword>
<dbReference type="Gene3D" id="3.90.1200.10">
    <property type="match status" value="1"/>
</dbReference>
<name>A0A419TC46_9FIRM</name>
<dbReference type="EMBL" id="MCIA01000001">
    <property type="protein sequence ID" value="RKD35007.1"/>
    <property type="molecule type" value="Genomic_DNA"/>
</dbReference>
<dbReference type="PANTHER" id="PTHR21310">
    <property type="entry name" value="AMINOGLYCOSIDE PHOSPHOTRANSFERASE-RELATED-RELATED"/>
    <property type="match status" value="1"/>
</dbReference>
<comment type="caution">
    <text evidence="2">The sequence shown here is derived from an EMBL/GenBank/DDBJ whole genome shotgun (WGS) entry which is preliminary data.</text>
</comment>
<dbReference type="InterPro" id="IPR002575">
    <property type="entry name" value="Aminoglycoside_PTrfase"/>
</dbReference>
<dbReference type="RefSeq" id="WP_158584959.1">
    <property type="nucleotide sequence ID" value="NZ_MCIA01000001.1"/>
</dbReference>
<dbReference type="Proteomes" id="UP000284277">
    <property type="component" value="Unassembled WGS sequence"/>
</dbReference>
<accession>A0A419TC46</accession>
<dbReference type="PANTHER" id="PTHR21310:SF15">
    <property type="entry name" value="AMINOGLYCOSIDE PHOSPHOTRANSFERASE DOMAIN-CONTAINING PROTEIN"/>
    <property type="match status" value="1"/>
</dbReference>
<gene>
    <name evidence="2" type="ORF">BET01_01240</name>
</gene>
<proteinExistence type="predicted"/>
<dbReference type="Pfam" id="PF01636">
    <property type="entry name" value="APH"/>
    <property type="match status" value="1"/>
</dbReference>
<sequence>MKITLLNREDDRLQKPVTKEQLSRICETAFSGSVVTELRELAGGFFNNTYLVYANGERFILRISPHSSVHMSLYERAFMRREYNIQPYFMPLGDCFPKTVFADFTHQICERDYVVQTFVEGTNWEEIKDALTQKENDRIWYEVGTIAKQICSITSMGFGPPPPAAQFETWGGYLMAYLTGLQTDMKEMGYTYSQVDGFIDLFGNHMELLNNIKTPRLVHGDLWEKNILISKKGGNWRVTGILDSERAYWGDEISEWIHTFIKVSPSYWEGYGELFEPENREIRRLLYRGADHVMVATECRLRDEKDPTWAMNHLDEIIKELKCILIICNG</sequence>
<protein>
    <recommendedName>
        <fullName evidence="1">Aminoglycoside phosphotransferase domain-containing protein</fullName>
    </recommendedName>
</protein>
<feature type="domain" description="Aminoglycoside phosphotransferase" evidence="1">
    <location>
        <begin position="38"/>
        <end position="255"/>
    </location>
</feature>
<dbReference type="InterPro" id="IPR011009">
    <property type="entry name" value="Kinase-like_dom_sf"/>
</dbReference>
<evidence type="ECO:0000313" key="3">
    <source>
        <dbReference type="Proteomes" id="UP000284277"/>
    </source>
</evidence>